<evidence type="ECO:0000256" key="2">
    <source>
        <dbReference type="SAM" id="MobiDB-lite"/>
    </source>
</evidence>
<comment type="caution">
    <text evidence="5">The sequence shown here is derived from an EMBL/GenBank/DDBJ whole genome shotgun (WGS) entry which is preliminary data.</text>
</comment>
<feature type="compositionally biased region" description="Basic residues" evidence="2">
    <location>
        <begin position="583"/>
        <end position="593"/>
    </location>
</feature>
<dbReference type="Proteomes" id="UP000790347">
    <property type="component" value="Unassembled WGS sequence"/>
</dbReference>
<dbReference type="EMBL" id="ASGP02000001">
    <property type="protein sequence ID" value="KAH9528220.1"/>
    <property type="molecule type" value="Genomic_DNA"/>
</dbReference>
<organism evidence="5 6">
    <name type="scientific">Dermatophagoides farinae</name>
    <name type="common">American house dust mite</name>
    <dbReference type="NCBI Taxonomy" id="6954"/>
    <lineage>
        <taxon>Eukaryota</taxon>
        <taxon>Metazoa</taxon>
        <taxon>Ecdysozoa</taxon>
        <taxon>Arthropoda</taxon>
        <taxon>Chelicerata</taxon>
        <taxon>Arachnida</taxon>
        <taxon>Acari</taxon>
        <taxon>Acariformes</taxon>
        <taxon>Sarcoptiformes</taxon>
        <taxon>Astigmata</taxon>
        <taxon>Psoroptidia</taxon>
        <taxon>Analgoidea</taxon>
        <taxon>Pyroglyphidae</taxon>
        <taxon>Dermatophagoidinae</taxon>
        <taxon>Dermatophagoides</taxon>
    </lineage>
</organism>
<feature type="region of interest" description="Disordered" evidence="2">
    <location>
        <begin position="42"/>
        <end position="72"/>
    </location>
</feature>
<dbReference type="InterPro" id="IPR019819">
    <property type="entry name" value="Carboxylesterase_B_CS"/>
</dbReference>
<dbReference type="InterPro" id="IPR002018">
    <property type="entry name" value="CarbesteraseB"/>
</dbReference>
<evidence type="ECO:0000256" key="1">
    <source>
        <dbReference type="ARBA" id="ARBA00023180"/>
    </source>
</evidence>
<keyword evidence="6" id="KW-1185">Reference proteome</keyword>
<dbReference type="SUPFAM" id="SSF53474">
    <property type="entry name" value="alpha/beta-Hydrolases"/>
    <property type="match status" value="1"/>
</dbReference>
<feature type="compositionally biased region" description="Basic and acidic residues" evidence="2">
    <location>
        <begin position="62"/>
        <end position="72"/>
    </location>
</feature>
<keyword evidence="1" id="KW-0325">Glycoprotein</keyword>
<protein>
    <recommendedName>
        <fullName evidence="4">Carboxylesterase type B domain-containing protein</fullName>
    </recommendedName>
</protein>
<feature type="compositionally biased region" description="Acidic residues" evidence="2">
    <location>
        <begin position="563"/>
        <end position="580"/>
    </location>
</feature>
<reference evidence="5" key="2">
    <citation type="journal article" date="2022" name="Res Sq">
        <title>Comparative Genomics Reveals Insights into the Divergent Evolution of Astigmatic Mites and Household Pest Adaptations.</title>
        <authorList>
            <person name="Xiong Q."/>
            <person name="Wan A.T.-Y."/>
            <person name="Liu X.-Y."/>
            <person name="Fung C.S.-H."/>
            <person name="Xiao X."/>
            <person name="Malainual N."/>
            <person name="Hou J."/>
            <person name="Wang L."/>
            <person name="Wang M."/>
            <person name="Yang K."/>
            <person name="Cui Y."/>
            <person name="Leung E."/>
            <person name="Nong W."/>
            <person name="Shin S.-K."/>
            <person name="Au S."/>
            <person name="Jeong K.Y."/>
            <person name="Chew F.T."/>
            <person name="Hui J."/>
            <person name="Leung T.F."/>
            <person name="Tungtrongchitr A."/>
            <person name="Zhong N."/>
            <person name="Liu Z."/>
            <person name="Tsui S."/>
        </authorList>
    </citation>
    <scope>NUCLEOTIDE SEQUENCE</scope>
    <source>
        <strain evidence="5">Derf</strain>
        <tissue evidence="5">Whole organism</tissue>
    </source>
</reference>
<reference evidence="5" key="1">
    <citation type="submission" date="2013-05" db="EMBL/GenBank/DDBJ databases">
        <authorList>
            <person name="Yim A.K.Y."/>
            <person name="Chan T.F."/>
            <person name="Ji K.M."/>
            <person name="Liu X.Y."/>
            <person name="Zhou J.W."/>
            <person name="Li R.Q."/>
            <person name="Yang K.Y."/>
            <person name="Li J."/>
            <person name="Li M."/>
            <person name="Law P.T.W."/>
            <person name="Wu Y.L."/>
            <person name="Cai Z.L."/>
            <person name="Qin H."/>
            <person name="Bao Y."/>
            <person name="Leung R.K.K."/>
            <person name="Ng P.K.S."/>
            <person name="Zou J."/>
            <person name="Zhong X.J."/>
            <person name="Ran P.X."/>
            <person name="Zhong N.S."/>
            <person name="Liu Z.G."/>
            <person name="Tsui S.K.W."/>
        </authorList>
    </citation>
    <scope>NUCLEOTIDE SEQUENCE</scope>
    <source>
        <strain evidence="5">Derf</strain>
        <tissue evidence="5">Whole organism</tissue>
    </source>
</reference>
<feature type="compositionally biased region" description="Low complexity" evidence="2">
    <location>
        <begin position="42"/>
        <end position="59"/>
    </location>
</feature>
<feature type="compositionally biased region" description="Acidic residues" evidence="2">
    <location>
        <begin position="509"/>
        <end position="524"/>
    </location>
</feature>
<evidence type="ECO:0000256" key="3">
    <source>
        <dbReference type="SAM" id="Phobius"/>
    </source>
</evidence>
<keyword evidence="3" id="KW-0472">Membrane</keyword>
<dbReference type="PROSITE" id="PS00941">
    <property type="entry name" value="CARBOXYLESTERASE_B_2"/>
    <property type="match status" value="1"/>
</dbReference>
<gene>
    <name evidence="5" type="ORF">DERF_002181</name>
</gene>
<dbReference type="Pfam" id="PF00135">
    <property type="entry name" value="COesterase"/>
    <property type="match status" value="1"/>
</dbReference>
<name>A0A922LD87_DERFA</name>
<dbReference type="InterPro" id="IPR050309">
    <property type="entry name" value="Type-B_Carboxylest/Lipase"/>
</dbReference>
<dbReference type="Gene3D" id="3.40.50.1820">
    <property type="entry name" value="alpha/beta hydrolase"/>
    <property type="match status" value="1"/>
</dbReference>
<feature type="compositionally biased region" description="Basic and acidic residues" evidence="2">
    <location>
        <begin position="491"/>
        <end position="508"/>
    </location>
</feature>
<proteinExistence type="predicted"/>
<evidence type="ECO:0000313" key="5">
    <source>
        <dbReference type="EMBL" id="KAH9528220.1"/>
    </source>
</evidence>
<feature type="region of interest" description="Disordered" evidence="2">
    <location>
        <begin position="455"/>
        <end position="602"/>
    </location>
</feature>
<keyword evidence="3" id="KW-1133">Transmembrane helix</keyword>
<accession>A0A922LD87</accession>
<dbReference type="PANTHER" id="PTHR11559">
    <property type="entry name" value="CARBOXYLESTERASE"/>
    <property type="match status" value="1"/>
</dbReference>
<keyword evidence="3" id="KW-0812">Transmembrane</keyword>
<feature type="compositionally biased region" description="Acidic residues" evidence="2">
    <location>
        <begin position="455"/>
        <end position="477"/>
    </location>
</feature>
<evidence type="ECO:0000259" key="4">
    <source>
        <dbReference type="Pfam" id="PF00135"/>
    </source>
</evidence>
<feature type="transmembrane region" description="Helical" evidence="3">
    <location>
        <begin position="14"/>
        <end position="33"/>
    </location>
</feature>
<feature type="domain" description="Carboxylesterase type B" evidence="4">
    <location>
        <begin position="86"/>
        <end position="495"/>
    </location>
</feature>
<evidence type="ECO:0000313" key="6">
    <source>
        <dbReference type="Proteomes" id="UP000790347"/>
    </source>
</evidence>
<dbReference type="AlphaFoldDB" id="A0A922LD87"/>
<sequence>MTTFTTKNQSRKRWYRLIGAAIVIIILVTLIILSRRDRNNVSNTNASSSLSTSSIFSNSQRDPSRSKTDGKRRQYYSDEMIEYEPLIQLPGIHIKGQVRTVANGKLVASYLSIPYAEPPVDHQRLFRPPQLKQFNKNNKNSTLEAFYQPIKCYQSTFVLSITEVKGLGDETKEDCLFLNIWTPFKEDGQNNKTTKMTGRPVMVFIHGGIFQFGGIGSPELDPSLLVAEKDIIVITMQYRLGVFGFGSSVADENNDNFRSLGLQDQAKALEWIHKYIRSFGGDSNQVTVVGHGAGAISLGFHLMNKDTNKYFKRAVLQGVQGIWNIGIYGMNTKSVPFLMEDSNCDDETVSARDIRACMEKSRIQSIVFMEGQQYLIDKFAIPFVPDYNPLTKQIWDQAKNMVSESRFNDSLLEIMFNKWNIYSPDHEILLGLNSDDDYQFEKYNKITTYIKFGDSSEDDYEYDDETGDNDSEEETEESNNNSAVDEEEDDEKKPSNDTIDDAKNNNKDDGDDNDSKDEDDETSDTSDNNENKEMDNNSSSSTTTTASKAVAESNSKIDNNKDEAEESNDGDYETEEEEEEERRRRRSLKRKQRQTLEPSKLDKDEMVKLCRLVKMYHVQQEQNSPKGVSSQVSIYRVDPKVLVNLLEEISIAFGSKTNHWLKGLEKYTMNIWGSFATNGLAGLRMSESELSTYDSKIGSTNGPVNLINVGQAKDDENDGQISIRTFDWKQLCPVQMY</sequence>
<dbReference type="InterPro" id="IPR029058">
    <property type="entry name" value="AB_hydrolase_fold"/>
</dbReference>